<dbReference type="HOGENOM" id="CLU_1354778_0_0_1"/>
<dbReference type="AlphaFoldDB" id="A0A0C9VSX7"/>
<feature type="compositionally biased region" description="Basic and acidic residues" evidence="1">
    <location>
        <begin position="183"/>
        <end position="202"/>
    </location>
</feature>
<evidence type="ECO:0000313" key="2">
    <source>
        <dbReference type="EMBL" id="KIJ61010.1"/>
    </source>
</evidence>
<keyword evidence="3" id="KW-1185">Reference proteome</keyword>
<proteinExistence type="predicted"/>
<feature type="compositionally biased region" description="Basic and acidic residues" evidence="1">
    <location>
        <begin position="74"/>
        <end position="87"/>
    </location>
</feature>
<feature type="compositionally biased region" description="Polar residues" evidence="1">
    <location>
        <begin position="94"/>
        <end position="107"/>
    </location>
</feature>
<evidence type="ECO:0000256" key="1">
    <source>
        <dbReference type="SAM" id="MobiDB-lite"/>
    </source>
</evidence>
<accession>A0A0C9VSX7</accession>
<sequence>MKYLSLRTAASPGSSVRLASVSILTSYDPFIGKTDLSLCGFSDGSRLTLNVGSRKSGLYLAPEPEPKTPASECCEEKPPSDTSHTLHDPAGSPDATSTPIASRTSSFIEHPSIESEEPRPQAQAHAHVTFPQRVAAKVKALSRDRAEAMASDPKLAPVQGPLRPLSMHPSPTRGKRLTLFGFGHRDAKHEDTGKDADGHSAV</sequence>
<name>A0A0C9VSX7_9AGAM</name>
<organism evidence="2 3">
    <name type="scientific">Hydnomerulius pinastri MD-312</name>
    <dbReference type="NCBI Taxonomy" id="994086"/>
    <lineage>
        <taxon>Eukaryota</taxon>
        <taxon>Fungi</taxon>
        <taxon>Dikarya</taxon>
        <taxon>Basidiomycota</taxon>
        <taxon>Agaricomycotina</taxon>
        <taxon>Agaricomycetes</taxon>
        <taxon>Agaricomycetidae</taxon>
        <taxon>Boletales</taxon>
        <taxon>Boletales incertae sedis</taxon>
        <taxon>Leucogyrophana</taxon>
    </lineage>
</organism>
<gene>
    <name evidence="2" type="ORF">HYDPIDRAFT_116527</name>
</gene>
<feature type="region of interest" description="Disordered" evidence="1">
    <location>
        <begin position="57"/>
        <end position="202"/>
    </location>
</feature>
<protein>
    <submittedName>
        <fullName evidence="2">Uncharacterized protein</fullName>
    </submittedName>
</protein>
<dbReference type="OrthoDB" id="2664448at2759"/>
<reference evidence="2 3" key="1">
    <citation type="submission" date="2014-04" db="EMBL/GenBank/DDBJ databases">
        <title>Evolutionary Origins and Diversification of the Mycorrhizal Mutualists.</title>
        <authorList>
            <consortium name="DOE Joint Genome Institute"/>
            <consortium name="Mycorrhizal Genomics Consortium"/>
            <person name="Kohler A."/>
            <person name="Kuo A."/>
            <person name="Nagy L.G."/>
            <person name="Floudas D."/>
            <person name="Copeland A."/>
            <person name="Barry K.W."/>
            <person name="Cichocki N."/>
            <person name="Veneault-Fourrey C."/>
            <person name="LaButti K."/>
            <person name="Lindquist E.A."/>
            <person name="Lipzen A."/>
            <person name="Lundell T."/>
            <person name="Morin E."/>
            <person name="Murat C."/>
            <person name="Riley R."/>
            <person name="Ohm R."/>
            <person name="Sun H."/>
            <person name="Tunlid A."/>
            <person name="Henrissat B."/>
            <person name="Grigoriev I.V."/>
            <person name="Hibbett D.S."/>
            <person name="Martin F."/>
        </authorList>
    </citation>
    <scope>NUCLEOTIDE SEQUENCE [LARGE SCALE GENOMIC DNA]</scope>
    <source>
        <strain evidence="2 3">MD-312</strain>
    </source>
</reference>
<dbReference type="Proteomes" id="UP000053820">
    <property type="component" value="Unassembled WGS sequence"/>
</dbReference>
<dbReference type="EMBL" id="KN839866">
    <property type="protein sequence ID" value="KIJ61010.1"/>
    <property type="molecule type" value="Genomic_DNA"/>
</dbReference>
<evidence type="ECO:0000313" key="3">
    <source>
        <dbReference type="Proteomes" id="UP000053820"/>
    </source>
</evidence>